<dbReference type="PANTHER" id="PTHR43133:SF63">
    <property type="entry name" value="RNA POLYMERASE SIGMA FACTOR FECI-RELATED"/>
    <property type="match status" value="1"/>
</dbReference>
<dbReference type="InterPro" id="IPR014284">
    <property type="entry name" value="RNA_pol_sigma-70_dom"/>
</dbReference>
<keyword evidence="3" id="KW-0731">Sigma factor</keyword>
<evidence type="ECO:0000259" key="5">
    <source>
        <dbReference type="Pfam" id="PF04542"/>
    </source>
</evidence>
<dbReference type="PATRIC" id="fig|158500.4.peg.2849"/>
<evidence type="ECO:0000259" key="6">
    <source>
        <dbReference type="Pfam" id="PF08281"/>
    </source>
</evidence>
<dbReference type="GO" id="GO:0003677">
    <property type="term" value="F:DNA binding"/>
    <property type="evidence" value="ECO:0007669"/>
    <property type="project" value="InterPro"/>
</dbReference>
<dbReference type="Proteomes" id="UP000024329">
    <property type="component" value="Unassembled WGS sequence"/>
</dbReference>
<evidence type="ECO:0000313" key="8">
    <source>
        <dbReference type="EMBL" id="EZP81124.1"/>
    </source>
</evidence>
<comment type="similarity">
    <text evidence="1">Belongs to the sigma-70 factor family. ECF subfamily.</text>
</comment>
<dbReference type="Pfam" id="PF08281">
    <property type="entry name" value="Sigma70_r4_2"/>
    <property type="match status" value="1"/>
</dbReference>
<dbReference type="PANTHER" id="PTHR43133">
    <property type="entry name" value="RNA POLYMERASE ECF-TYPE SIGMA FACTO"/>
    <property type="match status" value="1"/>
</dbReference>
<keyword evidence="4" id="KW-0804">Transcription</keyword>
<dbReference type="RefSeq" id="WP_036526503.1">
    <property type="nucleotide sequence ID" value="NZ_CP017076.1"/>
</dbReference>
<dbReference type="eggNOG" id="COG1595">
    <property type="taxonomic scope" value="Bacteria"/>
</dbReference>
<dbReference type="Pfam" id="PF04542">
    <property type="entry name" value="Sigma70_r2"/>
    <property type="match status" value="1"/>
</dbReference>
<dbReference type="InterPro" id="IPR007627">
    <property type="entry name" value="RNA_pol_sigma70_r2"/>
</dbReference>
<dbReference type="InterPro" id="IPR013325">
    <property type="entry name" value="RNA_pol_sigma_r2"/>
</dbReference>
<dbReference type="Proteomes" id="UP000094626">
    <property type="component" value="Plasmid pSA1"/>
</dbReference>
<dbReference type="Gene3D" id="1.10.1740.10">
    <property type="match status" value="1"/>
</dbReference>
<evidence type="ECO:0000256" key="3">
    <source>
        <dbReference type="ARBA" id="ARBA00023082"/>
    </source>
</evidence>
<feature type="domain" description="RNA polymerase sigma-70 region 2" evidence="5">
    <location>
        <begin position="13"/>
        <end position="72"/>
    </location>
</feature>
<accession>A0A031JW39</accession>
<organism evidence="8 9">
    <name type="scientific">Novosphingobium resinovorum</name>
    <dbReference type="NCBI Taxonomy" id="158500"/>
    <lineage>
        <taxon>Bacteria</taxon>
        <taxon>Pseudomonadati</taxon>
        <taxon>Pseudomonadota</taxon>
        <taxon>Alphaproteobacteria</taxon>
        <taxon>Sphingomonadales</taxon>
        <taxon>Sphingomonadaceae</taxon>
        <taxon>Novosphingobium</taxon>
    </lineage>
</organism>
<reference evidence="8 9" key="1">
    <citation type="submission" date="2014-03" db="EMBL/GenBank/DDBJ databases">
        <title>Whole genome sequence of Novosphingobium resinovorum KF1.</title>
        <authorList>
            <person name="Gan H.M."/>
            <person name="Gan H.Y."/>
            <person name="Chew T.H."/>
            <person name="Savka M.A."/>
        </authorList>
    </citation>
    <scope>NUCLEOTIDE SEQUENCE [LARGE SCALE GENOMIC DNA]</scope>
    <source>
        <strain evidence="8 9">KF1</strain>
    </source>
</reference>
<dbReference type="InterPro" id="IPR013324">
    <property type="entry name" value="RNA_pol_sigma_r3/r4-like"/>
</dbReference>
<dbReference type="EMBL" id="JFYZ01000013">
    <property type="protein sequence ID" value="EZP81124.1"/>
    <property type="molecule type" value="Genomic_DNA"/>
</dbReference>
<dbReference type="SUPFAM" id="SSF88946">
    <property type="entry name" value="Sigma2 domain of RNA polymerase sigma factors"/>
    <property type="match status" value="1"/>
</dbReference>
<reference evidence="10" key="3">
    <citation type="journal article" date="2017" name="J. Biotechnol.">
        <title>Complete genome sequence of Novosphingobium resinovorum SA1, a versatile xenobiotic-degrading bacterium capable of utilizing sulfanilic acid.</title>
        <authorList>
            <person name="Hegedus B."/>
            <person name="Kos P.B."/>
            <person name="Balint B."/>
            <person name="Maroti G."/>
            <person name="Gan H.M."/>
            <person name="Perei K."/>
            <person name="Rakhely G."/>
        </authorList>
    </citation>
    <scope>NUCLEOTIDE SEQUENCE [LARGE SCALE GENOMIC DNA]</scope>
    <source>
        <strain evidence="10">SA1</strain>
    </source>
</reference>
<dbReference type="EMBL" id="CP017076">
    <property type="protein sequence ID" value="AOR80189.1"/>
    <property type="molecule type" value="Genomic_DNA"/>
</dbReference>
<dbReference type="KEGG" id="nre:BES08_25000"/>
<reference evidence="7" key="2">
    <citation type="submission" date="2016-08" db="EMBL/GenBank/DDBJ databases">
        <authorList>
            <person name="Seilhamer J.J."/>
        </authorList>
    </citation>
    <scope>NUCLEOTIDE SEQUENCE [LARGE SCALE GENOMIC DNA]</scope>
    <source>
        <strain evidence="7">SA1</strain>
        <plasmid evidence="7">pSA1</plasmid>
    </source>
</reference>
<keyword evidence="2" id="KW-0805">Transcription regulation</keyword>
<evidence type="ECO:0000256" key="1">
    <source>
        <dbReference type="ARBA" id="ARBA00010641"/>
    </source>
</evidence>
<name>A0A031JW39_9SPHN</name>
<evidence type="ECO:0000313" key="7">
    <source>
        <dbReference type="EMBL" id="AOR80189.1"/>
    </source>
</evidence>
<dbReference type="SUPFAM" id="SSF88659">
    <property type="entry name" value="Sigma3 and sigma4 domains of RNA polymerase sigma factors"/>
    <property type="match status" value="1"/>
</dbReference>
<dbReference type="GO" id="GO:0016987">
    <property type="term" value="F:sigma factor activity"/>
    <property type="evidence" value="ECO:0007669"/>
    <property type="project" value="UniProtKB-KW"/>
</dbReference>
<gene>
    <name evidence="7" type="ORF">BES08_25000</name>
    <name evidence="8" type="ORF">BV97_02785</name>
</gene>
<protein>
    <submittedName>
        <fullName evidence="8">ECF subfamily RNA polymerase sigma-24 factor</fullName>
    </submittedName>
    <submittedName>
        <fullName evidence="7">RNA polymerase subunit sigma-24</fullName>
    </submittedName>
</protein>
<dbReference type="AlphaFoldDB" id="A0A031JW39"/>
<dbReference type="InterPro" id="IPR013249">
    <property type="entry name" value="RNA_pol_sigma70_r4_t2"/>
</dbReference>
<feature type="domain" description="RNA polymerase sigma factor 70 region 4 type 2" evidence="6">
    <location>
        <begin position="107"/>
        <end position="158"/>
    </location>
</feature>
<dbReference type="GO" id="GO:0006352">
    <property type="term" value="P:DNA-templated transcription initiation"/>
    <property type="evidence" value="ECO:0007669"/>
    <property type="project" value="InterPro"/>
</dbReference>
<dbReference type="Gene3D" id="1.10.10.10">
    <property type="entry name" value="Winged helix-like DNA-binding domain superfamily/Winged helix DNA-binding domain"/>
    <property type="match status" value="1"/>
</dbReference>
<evidence type="ECO:0000256" key="2">
    <source>
        <dbReference type="ARBA" id="ARBA00023015"/>
    </source>
</evidence>
<dbReference type="CDD" id="cd06171">
    <property type="entry name" value="Sigma70_r4"/>
    <property type="match status" value="1"/>
</dbReference>
<evidence type="ECO:0000313" key="10">
    <source>
        <dbReference type="Proteomes" id="UP000094626"/>
    </source>
</evidence>
<evidence type="ECO:0000256" key="4">
    <source>
        <dbReference type="ARBA" id="ARBA00023163"/>
    </source>
</evidence>
<proteinExistence type="inferred from homology"/>
<keyword evidence="10" id="KW-1185">Reference proteome</keyword>
<evidence type="ECO:0000313" key="9">
    <source>
        <dbReference type="Proteomes" id="UP000024329"/>
    </source>
</evidence>
<dbReference type="NCBIfam" id="TIGR02937">
    <property type="entry name" value="sigma70-ECF"/>
    <property type="match status" value="1"/>
</dbReference>
<dbReference type="OrthoDB" id="7628065at2"/>
<keyword evidence="7" id="KW-0614">Plasmid</keyword>
<dbReference type="InterPro" id="IPR036388">
    <property type="entry name" value="WH-like_DNA-bd_sf"/>
</dbReference>
<geneLocation type="plasmid" evidence="7 10">
    <name>pSA1</name>
</geneLocation>
<sequence>MQGRQQVTDLSVHVPALRRYIAKRANPVDVDDLVQDVLVRMHVRGQADPIANVEGYLFQVAASVLTDRARRDTVRHRGAHHELTEALHPVDDLTPERVLRGREDVDRLANALEEMPELTRDVFVLHRFEEMSYDAIGRHLGISTSAVGRNIMKAIRFLAARDLP</sequence>
<dbReference type="InterPro" id="IPR039425">
    <property type="entry name" value="RNA_pol_sigma-70-like"/>
</dbReference>